<dbReference type="EMBL" id="BMIQ01000002">
    <property type="protein sequence ID" value="GGD96699.1"/>
    <property type="molecule type" value="Genomic_DNA"/>
</dbReference>
<feature type="transmembrane region" description="Helical" evidence="10">
    <location>
        <begin position="34"/>
        <end position="52"/>
    </location>
</feature>
<accession>A0A916ZGF8</accession>
<protein>
    <recommendedName>
        <fullName evidence="3">histidine kinase</fullName>
        <ecNumber evidence="3">2.7.13.3</ecNumber>
    </recommendedName>
</protein>
<evidence type="ECO:0000313" key="12">
    <source>
        <dbReference type="EMBL" id="GGD96699.1"/>
    </source>
</evidence>
<comment type="caution">
    <text evidence="12">The sequence shown here is derived from an EMBL/GenBank/DDBJ whole genome shotgun (WGS) entry which is preliminary data.</text>
</comment>
<dbReference type="Pfam" id="PF02518">
    <property type="entry name" value="HATPase_c"/>
    <property type="match status" value="1"/>
</dbReference>
<feature type="transmembrane region" description="Helical" evidence="10">
    <location>
        <begin position="90"/>
        <end position="110"/>
    </location>
</feature>
<dbReference type="InterPro" id="IPR004358">
    <property type="entry name" value="Sig_transdc_His_kin-like_C"/>
</dbReference>
<dbReference type="NCBIfam" id="NF033792">
    <property type="entry name" value="ActS_PrrB_HisK"/>
    <property type="match status" value="1"/>
</dbReference>
<keyword evidence="7" id="KW-0547">Nucleotide-binding</keyword>
<dbReference type="Proteomes" id="UP000644699">
    <property type="component" value="Unassembled WGS sequence"/>
</dbReference>
<dbReference type="InterPro" id="IPR003661">
    <property type="entry name" value="HisK_dim/P_dom"/>
</dbReference>
<dbReference type="SUPFAM" id="SSF55874">
    <property type="entry name" value="ATPase domain of HSP90 chaperone/DNA topoisomerase II/histidine kinase"/>
    <property type="match status" value="1"/>
</dbReference>
<sequence length="451" mass="48622">MDQIANGRFAVRPSAFTTDVSESQRMRLATLTRLRWISVGGQTAACVFVAWGLWWPYPVFWCLGLIALSAALNIVLEFSHPKSRRLSARAAAAILAFDIVQPALLLLLTGGLDNPFCVFLIVPVIIASASQPLLTTIGLGILAVIAVTILAFWHMPLPWPEAVGFVLPPSYIGGFWFALVTTLVFAAIYIHRVAAEGRTLADALAATELVLQREQHITALDGLAAAAAHELGSPLATISVVAKEMARSTAQTDPQRDDIDLLVQQTERCRDILGRLTSLSSSSEEHMARLPILSLLEEVVQPHRNFGIELVVNAHPGFASEPVVRRNAGILYGLGNIVENGVDFAASRVQIDVQWNASGIKVAVADDGPGFAHDALDRIGDPYMSYRSRRDRNGGGGLGLGLFIAKTLLERSGAGLSFANRSDPETGAVVTIAWTQDIFAQQDSRQMVATD</sequence>
<keyword evidence="4" id="KW-1003">Cell membrane</keyword>
<gene>
    <name evidence="12" type="ORF">GCM10011390_14350</name>
</gene>
<dbReference type="PANTHER" id="PTHR44936">
    <property type="entry name" value="SENSOR PROTEIN CREC"/>
    <property type="match status" value="1"/>
</dbReference>
<keyword evidence="10" id="KW-1133">Transmembrane helix</keyword>
<evidence type="ECO:0000256" key="5">
    <source>
        <dbReference type="ARBA" id="ARBA00022553"/>
    </source>
</evidence>
<evidence type="ECO:0000256" key="1">
    <source>
        <dbReference type="ARBA" id="ARBA00000085"/>
    </source>
</evidence>
<name>A0A916ZGF8_9HYPH</name>
<dbReference type="GO" id="GO:0005524">
    <property type="term" value="F:ATP binding"/>
    <property type="evidence" value="ECO:0007669"/>
    <property type="project" value="UniProtKB-KW"/>
</dbReference>
<feature type="transmembrane region" description="Helical" evidence="10">
    <location>
        <begin position="171"/>
        <end position="190"/>
    </location>
</feature>
<dbReference type="PROSITE" id="PS50109">
    <property type="entry name" value="HIS_KIN"/>
    <property type="match status" value="1"/>
</dbReference>
<dbReference type="Gene3D" id="1.10.287.130">
    <property type="match status" value="1"/>
</dbReference>
<dbReference type="InterPro" id="IPR047770">
    <property type="entry name" value="RegB"/>
</dbReference>
<proteinExistence type="predicted"/>
<evidence type="ECO:0000256" key="7">
    <source>
        <dbReference type="ARBA" id="ARBA00022741"/>
    </source>
</evidence>
<keyword evidence="10" id="KW-0472">Membrane</keyword>
<comment type="subcellular location">
    <subcellularLocation>
        <location evidence="2">Cell membrane</location>
        <topology evidence="2">Multi-pass membrane protein</topology>
    </subcellularLocation>
</comment>
<dbReference type="SMART" id="SM00388">
    <property type="entry name" value="HisKA"/>
    <property type="match status" value="1"/>
</dbReference>
<keyword evidence="6" id="KW-0808">Transferase</keyword>
<keyword evidence="5" id="KW-0597">Phosphoprotein</keyword>
<feature type="transmembrane region" description="Helical" evidence="10">
    <location>
        <begin position="58"/>
        <end position="78"/>
    </location>
</feature>
<dbReference type="GO" id="GO:0005886">
    <property type="term" value="C:plasma membrane"/>
    <property type="evidence" value="ECO:0007669"/>
    <property type="project" value="UniProtKB-SubCell"/>
</dbReference>
<dbReference type="CDD" id="cd00082">
    <property type="entry name" value="HisKA"/>
    <property type="match status" value="1"/>
</dbReference>
<dbReference type="SUPFAM" id="SSF47384">
    <property type="entry name" value="Homodimeric domain of signal transducing histidine kinase"/>
    <property type="match status" value="1"/>
</dbReference>
<feature type="domain" description="Histidine kinase" evidence="11">
    <location>
        <begin position="226"/>
        <end position="438"/>
    </location>
</feature>
<evidence type="ECO:0000256" key="4">
    <source>
        <dbReference type="ARBA" id="ARBA00022475"/>
    </source>
</evidence>
<dbReference type="InterPro" id="IPR050980">
    <property type="entry name" value="2C_sensor_his_kinase"/>
</dbReference>
<keyword evidence="10" id="KW-0812">Transmembrane</keyword>
<evidence type="ECO:0000313" key="13">
    <source>
        <dbReference type="Proteomes" id="UP000644699"/>
    </source>
</evidence>
<comment type="catalytic activity">
    <reaction evidence="1">
        <text>ATP + protein L-histidine = ADP + protein N-phospho-L-histidine.</text>
        <dbReference type="EC" id="2.7.13.3"/>
    </reaction>
</comment>
<keyword evidence="9" id="KW-0067">ATP-binding</keyword>
<dbReference type="InterPro" id="IPR005467">
    <property type="entry name" value="His_kinase_dom"/>
</dbReference>
<dbReference type="InterPro" id="IPR036890">
    <property type="entry name" value="HATPase_C_sf"/>
</dbReference>
<dbReference type="RefSeq" id="WP_188907557.1">
    <property type="nucleotide sequence ID" value="NZ_BMIQ01000002.1"/>
</dbReference>
<reference evidence="12" key="2">
    <citation type="submission" date="2020-09" db="EMBL/GenBank/DDBJ databases">
        <authorList>
            <person name="Sun Q."/>
            <person name="Zhou Y."/>
        </authorList>
    </citation>
    <scope>NUCLEOTIDE SEQUENCE</scope>
    <source>
        <strain evidence="12">CGMCC 1.15367</strain>
    </source>
</reference>
<organism evidence="12 13">
    <name type="scientific">Aureimonas endophytica</name>
    <dbReference type="NCBI Taxonomy" id="2027858"/>
    <lineage>
        <taxon>Bacteria</taxon>
        <taxon>Pseudomonadati</taxon>
        <taxon>Pseudomonadota</taxon>
        <taxon>Alphaproteobacteria</taxon>
        <taxon>Hyphomicrobiales</taxon>
        <taxon>Aurantimonadaceae</taxon>
        <taxon>Aureimonas</taxon>
    </lineage>
</organism>
<dbReference type="AlphaFoldDB" id="A0A916ZGF8"/>
<evidence type="ECO:0000256" key="8">
    <source>
        <dbReference type="ARBA" id="ARBA00022777"/>
    </source>
</evidence>
<evidence type="ECO:0000256" key="3">
    <source>
        <dbReference type="ARBA" id="ARBA00012438"/>
    </source>
</evidence>
<dbReference type="EC" id="2.7.13.3" evidence="3"/>
<keyword evidence="8" id="KW-0418">Kinase</keyword>
<dbReference type="Gene3D" id="3.30.565.10">
    <property type="entry name" value="Histidine kinase-like ATPase, C-terminal domain"/>
    <property type="match status" value="1"/>
</dbReference>
<evidence type="ECO:0000256" key="6">
    <source>
        <dbReference type="ARBA" id="ARBA00022679"/>
    </source>
</evidence>
<dbReference type="SMART" id="SM00387">
    <property type="entry name" value="HATPase_c"/>
    <property type="match status" value="1"/>
</dbReference>
<dbReference type="GO" id="GO:0000155">
    <property type="term" value="F:phosphorelay sensor kinase activity"/>
    <property type="evidence" value="ECO:0007669"/>
    <property type="project" value="InterPro"/>
</dbReference>
<dbReference type="PRINTS" id="PR00344">
    <property type="entry name" value="BCTRLSENSOR"/>
</dbReference>
<feature type="transmembrane region" description="Helical" evidence="10">
    <location>
        <begin position="141"/>
        <end position="159"/>
    </location>
</feature>
<dbReference type="InterPro" id="IPR003594">
    <property type="entry name" value="HATPase_dom"/>
</dbReference>
<dbReference type="Pfam" id="PF00512">
    <property type="entry name" value="HisKA"/>
    <property type="match status" value="1"/>
</dbReference>
<evidence type="ECO:0000256" key="10">
    <source>
        <dbReference type="SAM" id="Phobius"/>
    </source>
</evidence>
<dbReference type="InterPro" id="IPR036097">
    <property type="entry name" value="HisK_dim/P_sf"/>
</dbReference>
<reference evidence="12" key="1">
    <citation type="journal article" date="2014" name="Int. J. Syst. Evol. Microbiol.">
        <title>Complete genome sequence of Corynebacterium casei LMG S-19264T (=DSM 44701T), isolated from a smear-ripened cheese.</title>
        <authorList>
            <consortium name="US DOE Joint Genome Institute (JGI-PGF)"/>
            <person name="Walter F."/>
            <person name="Albersmeier A."/>
            <person name="Kalinowski J."/>
            <person name="Ruckert C."/>
        </authorList>
    </citation>
    <scope>NUCLEOTIDE SEQUENCE</scope>
    <source>
        <strain evidence="12">CGMCC 1.15367</strain>
    </source>
</reference>
<dbReference type="PANTHER" id="PTHR44936:SF10">
    <property type="entry name" value="SENSOR PROTEIN RSTB"/>
    <property type="match status" value="1"/>
</dbReference>
<evidence type="ECO:0000256" key="2">
    <source>
        <dbReference type="ARBA" id="ARBA00004651"/>
    </source>
</evidence>
<evidence type="ECO:0000259" key="11">
    <source>
        <dbReference type="PROSITE" id="PS50109"/>
    </source>
</evidence>
<keyword evidence="13" id="KW-1185">Reference proteome</keyword>
<evidence type="ECO:0000256" key="9">
    <source>
        <dbReference type="ARBA" id="ARBA00022840"/>
    </source>
</evidence>